<evidence type="ECO:0000256" key="1">
    <source>
        <dbReference type="SAM" id="MobiDB-lite"/>
    </source>
</evidence>
<dbReference type="PANTHER" id="PTHR38690:SF1">
    <property type="entry name" value="PROTEASE"/>
    <property type="match status" value="1"/>
</dbReference>
<feature type="domain" description="YhdP central" evidence="2">
    <location>
        <begin position="3"/>
        <end position="1248"/>
    </location>
</feature>
<protein>
    <submittedName>
        <fullName evidence="3">TIGR02099 family protein</fullName>
    </submittedName>
</protein>
<keyword evidence="4" id="KW-1185">Reference proteome</keyword>
<gene>
    <name evidence="3" type="ORF">ISP17_05590</name>
</gene>
<evidence type="ECO:0000313" key="4">
    <source>
        <dbReference type="Proteomes" id="UP001620460"/>
    </source>
</evidence>
<evidence type="ECO:0000259" key="2">
    <source>
        <dbReference type="Pfam" id="PF13116"/>
    </source>
</evidence>
<dbReference type="InterPro" id="IPR025263">
    <property type="entry name" value="YhdP_central"/>
</dbReference>
<feature type="compositionally biased region" description="Low complexity" evidence="1">
    <location>
        <begin position="1265"/>
        <end position="1287"/>
    </location>
</feature>
<evidence type="ECO:0000313" key="3">
    <source>
        <dbReference type="EMBL" id="MFK2903423.1"/>
    </source>
</evidence>
<reference evidence="3 4" key="1">
    <citation type="submission" date="2020-10" db="EMBL/GenBank/DDBJ databases">
        <title>Phylogeny of dyella-like bacteria.</title>
        <authorList>
            <person name="Fu J."/>
        </authorList>
    </citation>
    <scope>NUCLEOTIDE SEQUENCE [LARGE SCALE GENOMIC DNA]</scope>
    <source>
        <strain evidence="3 4">Gsoil3046</strain>
    </source>
</reference>
<sequence>MARALGWTVGVCLITLAVIAALAQVLLPELAQHPQWVAAQLSQRLQRPVSFESMQGRWTPAGPSFALRGVTIGAADAGQAPLRIPQADLVLDFGGWLLPSRHLLNVHARGLQLDLSRGADGRWAISGIGTAGGESSAPVSLGNLSLDLWLDDLHIDIADQRTDRHYNVLAEQLRVGLDSGRVRLGARLSRPGAGGTIRAAGDFRDDGSSGRVWLAGDNLDVKAMLGDAVFAGYTAERGHGQLAAWLDWRAGKVVRSLLQTDLTDVSLLGPDGNRAEVAAIKGITEIRQTVDGYRLAWAGADGSALVAVLHRPSADEMRLGVAASHLQLAPLVPWLALKPNLSPALAQWLGAGKPRGQIASADLQWQRGPGLLRLQAQLQGVGIDPVGRLPGIDRLDGTLRGDAQAVTLEMPAQATVLRFPHAFAQPFELSQFGGTVAAWRDEDGTHLGADALDFTGAGFAGQARGEVLLPVDGGAPFLDLYAHVDHADIAAAKLFWPQTMSPKAVAWLNRALVAGHVDGGDALVRGSLADWPFRHNEGRFEAQARIGDLTLDYGENWPRAEHLAVVANFIDNGMLVQATGGEARGVQLDHAVALIPEFGDAMLDLNASGSGSGGSLMDFVSHSPIAAREAATLAKLKLGGKGDFDFHLLLPLKPGSELQLNGTAQLTDADLSAPEWKLQLDKLNGPLQFDAHGLTAGPLQAGFRGQPSSLQMRLAGATGDPNAMLSASLDGRYSLAELVQDQPAIAWLGDASEGRSSVRVGFDIARDAQDAPWHQTLSVDSTLQGIALKLPAPLDKPASSAEQLHVSLPLPTAAADLRVSLGDILRARFRLPGAGGEPLGGTLALGDQMPDAVPAQGLRVRGHGDRLDVSGWIQHVVAGSSGAGAPSLESIDLSADHATLFGSDFPGLRLQVQPQAGELSIDADGATLAGHFQVPTTDLDKRGITARLKRLYWPKAETPKDTNGKALPDTGPTPQQAARTGVKPSSLPPLHLLVDDLRLGDARLGQARLESWPTANGMHMDQLRALSRSVQITAAGDWNGTPEDSRTHLNIDFAAEDIGKMLGALGFDGLFNGGKTRAHLDGSWPGGPSAITLANLDGKLDVHVTDGRIPEATSPGMGRLLGLVSLAELPRRLTLDFGDVFGKGLAFDTIDGSFDFADGNATTKNLKISGPAAEITVSGRTGMRARDYDQQLYVVPHVGNSLPVVGAVVGGPVGAAAGLAVQGLLGKGLNKAASARYAITGSWDKPVITLIEKRVPKVVPPSPAPAASSAAPAAPNPAPASSAAPAR</sequence>
<organism evidence="3 4">
    <name type="scientific">Dyella ginsengisoli</name>
    <dbReference type="NCBI Taxonomy" id="363848"/>
    <lineage>
        <taxon>Bacteria</taxon>
        <taxon>Pseudomonadati</taxon>
        <taxon>Pseudomonadota</taxon>
        <taxon>Gammaproteobacteria</taxon>
        <taxon>Lysobacterales</taxon>
        <taxon>Rhodanobacteraceae</taxon>
        <taxon>Dyella</taxon>
    </lineage>
</organism>
<name>A0ABW8JQN0_9GAMM</name>
<dbReference type="Pfam" id="PF13116">
    <property type="entry name" value="YhdP"/>
    <property type="match status" value="1"/>
</dbReference>
<dbReference type="Proteomes" id="UP001620460">
    <property type="component" value="Unassembled WGS sequence"/>
</dbReference>
<feature type="region of interest" description="Disordered" evidence="1">
    <location>
        <begin position="955"/>
        <end position="986"/>
    </location>
</feature>
<proteinExistence type="predicted"/>
<dbReference type="PANTHER" id="PTHR38690">
    <property type="entry name" value="PROTEASE-RELATED"/>
    <property type="match status" value="1"/>
</dbReference>
<dbReference type="InterPro" id="IPR011836">
    <property type="entry name" value="YhdP"/>
</dbReference>
<accession>A0ABW8JQN0</accession>
<dbReference type="EMBL" id="JADIKM010000001">
    <property type="protein sequence ID" value="MFK2903423.1"/>
    <property type="molecule type" value="Genomic_DNA"/>
</dbReference>
<feature type="region of interest" description="Disordered" evidence="1">
    <location>
        <begin position="1259"/>
        <end position="1287"/>
    </location>
</feature>
<dbReference type="NCBIfam" id="TIGR02099">
    <property type="entry name" value="YhdP family protein"/>
    <property type="match status" value="1"/>
</dbReference>
<comment type="caution">
    <text evidence="3">The sequence shown here is derived from an EMBL/GenBank/DDBJ whole genome shotgun (WGS) entry which is preliminary data.</text>
</comment>